<dbReference type="SMART" id="SM00730">
    <property type="entry name" value="PSN"/>
    <property type="match status" value="1"/>
</dbReference>
<dbReference type="InterPro" id="IPR001108">
    <property type="entry name" value="Peptidase_A22A"/>
</dbReference>
<keyword evidence="8" id="KW-0333">Golgi apparatus</keyword>
<evidence type="ECO:0000256" key="11">
    <source>
        <dbReference type="SAM" id="Phobius"/>
    </source>
</evidence>
<dbReference type="GO" id="GO:0055074">
    <property type="term" value="P:calcium ion homeostasis"/>
    <property type="evidence" value="ECO:0007669"/>
    <property type="project" value="TreeGrafter"/>
</dbReference>
<dbReference type="Gene3D" id="1.10.472.100">
    <property type="entry name" value="Presenilin"/>
    <property type="match status" value="1"/>
</dbReference>
<dbReference type="PANTHER" id="PTHR10202">
    <property type="entry name" value="PRESENILIN"/>
    <property type="match status" value="1"/>
</dbReference>
<keyword evidence="6" id="KW-0914">Notch signaling pathway</keyword>
<dbReference type="GO" id="GO:0007219">
    <property type="term" value="P:Notch signaling pathway"/>
    <property type="evidence" value="ECO:0007669"/>
    <property type="project" value="UniProtKB-KW"/>
</dbReference>
<evidence type="ECO:0000256" key="9">
    <source>
        <dbReference type="ARBA" id="ARBA00023136"/>
    </source>
</evidence>
<organism evidence="12 13">
    <name type="scientific">Argiope bruennichi</name>
    <name type="common">Wasp spider</name>
    <name type="synonym">Aranea bruennichi</name>
    <dbReference type="NCBI Taxonomy" id="94029"/>
    <lineage>
        <taxon>Eukaryota</taxon>
        <taxon>Metazoa</taxon>
        <taxon>Ecdysozoa</taxon>
        <taxon>Arthropoda</taxon>
        <taxon>Chelicerata</taxon>
        <taxon>Arachnida</taxon>
        <taxon>Araneae</taxon>
        <taxon>Araneomorphae</taxon>
        <taxon>Entelegynae</taxon>
        <taxon>Araneoidea</taxon>
        <taxon>Araneidae</taxon>
        <taxon>Argiope</taxon>
    </lineage>
</organism>
<keyword evidence="9 11" id="KW-0472">Membrane</keyword>
<comment type="similarity">
    <text evidence="3">Belongs to the peptidase A22A family.</text>
</comment>
<dbReference type="GO" id="GO:0070765">
    <property type="term" value="C:gamma-secretase complex"/>
    <property type="evidence" value="ECO:0007669"/>
    <property type="project" value="TreeGrafter"/>
</dbReference>
<evidence type="ECO:0000256" key="5">
    <source>
        <dbReference type="ARBA" id="ARBA00022824"/>
    </source>
</evidence>
<evidence type="ECO:0000256" key="10">
    <source>
        <dbReference type="SAM" id="MobiDB-lite"/>
    </source>
</evidence>
<dbReference type="InterPro" id="IPR042524">
    <property type="entry name" value="Presenilin_C"/>
</dbReference>
<evidence type="ECO:0000256" key="7">
    <source>
        <dbReference type="ARBA" id="ARBA00022989"/>
    </source>
</evidence>
<protein>
    <submittedName>
        <fullName evidence="12">Presenilin-1 like protein</fullName>
    </submittedName>
</protein>
<evidence type="ECO:0000256" key="8">
    <source>
        <dbReference type="ARBA" id="ARBA00023034"/>
    </source>
</evidence>
<evidence type="ECO:0000256" key="1">
    <source>
        <dbReference type="ARBA" id="ARBA00004477"/>
    </source>
</evidence>
<feature type="transmembrane region" description="Helical" evidence="11">
    <location>
        <begin position="209"/>
        <end position="228"/>
    </location>
</feature>
<evidence type="ECO:0000256" key="3">
    <source>
        <dbReference type="ARBA" id="ARBA00008604"/>
    </source>
</evidence>
<feature type="transmembrane region" description="Helical" evidence="11">
    <location>
        <begin position="110"/>
        <end position="128"/>
    </location>
</feature>
<dbReference type="GO" id="GO:0034205">
    <property type="term" value="P:amyloid-beta formation"/>
    <property type="evidence" value="ECO:0007669"/>
    <property type="project" value="TreeGrafter"/>
</dbReference>
<evidence type="ECO:0000313" key="12">
    <source>
        <dbReference type="EMBL" id="KAF8777168.1"/>
    </source>
</evidence>
<feature type="transmembrane region" description="Helical" evidence="11">
    <location>
        <begin position="159"/>
        <end position="179"/>
    </location>
</feature>
<reference evidence="12" key="2">
    <citation type="submission" date="2020-06" db="EMBL/GenBank/DDBJ databases">
        <authorList>
            <person name="Sheffer M."/>
        </authorList>
    </citation>
    <scope>NUCLEOTIDE SEQUENCE</scope>
</reference>
<reference evidence="12" key="1">
    <citation type="journal article" date="2020" name="bioRxiv">
        <title>Chromosome-level reference genome of the European wasp spider Argiope bruennichi: a resource for studies on range expansion and evolutionary adaptation.</title>
        <authorList>
            <person name="Sheffer M.M."/>
            <person name="Hoppe A."/>
            <person name="Krehenwinkel H."/>
            <person name="Uhl G."/>
            <person name="Kuss A.W."/>
            <person name="Jensen L."/>
            <person name="Jensen C."/>
            <person name="Gillespie R.G."/>
            <person name="Hoff K.J."/>
            <person name="Prost S."/>
        </authorList>
    </citation>
    <scope>NUCLEOTIDE SEQUENCE</scope>
</reference>
<comment type="caution">
    <text evidence="12">The sequence shown here is derived from an EMBL/GenBank/DDBJ whole genome shotgun (WGS) entry which is preliminary data.</text>
</comment>
<feature type="transmembrane region" description="Helical" evidence="11">
    <location>
        <begin position="234"/>
        <end position="253"/>
    </location>
</feature>
<dbReference type="Proteomes" id="UP000807504">
    <property type="component" value="Unassembled WGS sequence"/>
</dbReference>
<gene>
    <name evidence="12" type="ORF">HNY73_014082</name>
</gene>
<evidence type="ECO:0000256" key="2">
    <source>
        <dbReference type="ARBA" id="ARBA00004653"/>
    </source>
</evidence>
<dbReference type="EMBL" id="JABXBU010002072">
    <property type="protein sequence ID" value="KAF8777168.1"/>
    <property type="molecule type" value="Genomic_DNA"/>
</dbReference>
<keyword evidence="13" id="KW-1185">Reference proteome</keyword>
<keyword evidence="4 11" id="KW-0812">Transmembrane</keyword>
<name>A0A8T0ENY2_ARGBR</name>
<evidence type="ECO:0000256" key="4">
    <source>
        <dbReference type="ARBA" id="ARBA00022692"/>
    </source>
</evidence>
<evidence type="ECO:0000313" key="13">
    <source>
        <dbReference type="Proteomes" id="UP000807504"/>
    </source>
</evidence>
<keyword evidence="7 11" id="KW-1133">Transmembrane helix</keyword>
<dbReference type="InterPro" id="IPR006639">
    <property type="entry name" value="Preselin/SPP"/>
</dbReference>
<dbReference type="AlphaFoldDB" id="A0A8T0ENY2"/>
<dbReference type="PANTHER" id="PTHR10202:SF13">
    <property type="entry name" value="PRESENILIN HOMOLOG"/>
    <property type="match status" value="1"/>
</dbReference>
<comment type="subcellular location">
    <subcellularLocation>
        <location evidence="1">Endoplasmic reticulum membrane</location>
        <topology evidence="1">Multi-pass membrane protein</topology>
    </subcellularLocation>
    <subcellularLocation>
        <location evidence="2">Golgi apparatus membrane</location>
        <topology evidence="2">Multi-pass membrane protein</topology>
    </subcellularLocation>
</comment>
<dbReference type="GO" id="GO:0000139">
    <property type="term" value="C:Golgi membrane"/>
    <property type="evidence" value="ECO:0007669"/>
    <property type="project" value="UniProtKB-SubCell"/>
</dbReference>
<dbReference type="GO" id="GO:0005789">
    <property type="term" value="C:endoplasmic reticulum membrane"/>
    <property type="evidence" value="ECO:0007669"/>
    <property type="project" value="UniProtKB-SubCell"/>
</dbReference>
<dbReference type="GO" id="GO:0042500">
    <property type="term" value="F:aspartic endopeptidase activity, intramembrane cleaving"/>
    <property type="evidence" value="ECO:0007669"/>
    <property type="project" value="InterPro"/>
</dbReference>
<keyword evidence="5" id="KW-0256">Endoplasmic reticulum</keyword>
<proteinExistence type="inferred from homology"/>
<dbReference type="GO" id="GO:0006509">
    <property type="term" value="P:membrane protein ectodomain proteolysis"/>
    <property type="evidence" value="ECO:0007669"/>
    <property type="project" value="TreeGrafter"/>
</dbReference>
<feature type="compositionally biased region" description="Polar residues" evidence="10">
    <location>
        <begin position="23"/>
        <end position="36"/>
    </location>
</feature>
<dbReference type="GO" id="GO:0016485">
    <property type="term" value="P:protein processing"/>
    <property type="evidence" value="ECO:0007669"/>
    <property type="project" value="InterPro"/>
</dbReference>
<sequence>MNESDGESATEYTKLMTSFVNSQYSKTDSSLQSILTGANRERMPQSVSDPSVGGRSEMYSPQEPAPGEANFPDGESSHAPSEDSVATNQLVGRSAHNSEVLRAYNIPMDYITVSVIMWNFGVVGMICIHWKGPLLLQQAYLILVSALMALVFIKYLPNWTAWVVLGVISVWGISEQLNFKSRFLLDGMSDIQRIWKNCTWLPTCQVGELPLLVHPFGLCLTLLLLAIFKKALPALPISITFGLIFYFTTSSLVQPFADSLASEQVYI</sequence>
<dbReference type="Pfam" id="PF01080">
    <property type="entry name" value="Presenilin"/>
    <property type="match status" value="2"/>
</dbReference>
<feature type="region of interest" description="Disordered" evidence="10">
    <location>
        <begin position="23"/>
        <end position="86"/>
    </location>
</feature>
<evidence type="ECO:0000256" key="6">
    <source>
        <dbReference type="ARBA" id="ARBA00022976"/>
    </source>
</evidence>
<feature type="transmembrane region" description="Helical" evidence="11">
    <location>
        <begin position="135"/>
        <end position="153"/>
    </location>
</feature>
<accession>A0A8T0ENY2</accession>